<evidence type="ECO:0000313" key="9">
    <source>
        <dbReference type="EMBL" id="CAA3020329.1"/>
    </source>
</evidence>
<dbReference type="AlphaFoldDB" id="A0A8S0UK02"/>
<keyword evidence="8" id="KW-0732">Signal</keyword>
<dbReference type="PANTHER" id="PTHR11654">
    <property type="entry name" value="OLIGOPEPTIDE TRANSPORTER-RELATED"/>
    <property type="match status" value="1"/>
</dbReference>
<comment type="similarity">
    <text evidence="2">Belongs to the major facilitator superfamily. Proton-dependent oligopeptide transporter (POT/PTR) (TC 2.A.17) family.</text>
</comment>
<dbReference type="Pfam" id="PF00854">
    <property type="entry name" value="PTR2"/>
    <property type="match status" value="1"/>
</dbReference>
<accession>A0A8S0UK02</accession>
<feature type="transmembrane region" description="Helical" evidence="7">
    <location>
        <begin position="163"/>
        <end position="184"/>
    </location>
</feature>
<evidence type="ECO:0000256" key="5">
    <source>
        <dbReference type="ARBA" id="ARBA00023136"/>
    </source>
</evidence>
<sequence length="312" mass="35506">MISAIAMMVAYLWFWLGAKFYECNRPTGSAISDVLFVIKTAVLKRNLRYEGVKRIAPHISWLRWLDKAPIVIEKENRPDKPCTAAQVSEDKFLLGMVPMWTTFLTYSLVDATGSTFFFEQASNIDDKFPATVFVILVTVTSFAIDYLYDFLFRKIGNEMNGQLIILVRIGIGMTFSVICCIFAWKNAAHLLYYDKPSSYTNIFSLTPQFIFLGIMKGLSEGGLQSFFRSQVPESLKNYGPPFGECVIGIGKFLSIVCILIFGSWFGHDIYTSHLDNYYAMLIFGSFVNLLIYWLVAYWSGDDQFSPEIDSEP</sequence>
<protein>
    <submittedName>
        <fullName evidence="9">NRT1 PTR FAMILY -like</fullName>
    </submittedName>
</protein>
<keyword evidence="10" id="KW-1185">Reference proteome</keyword>
<gene>
    <name evidence="9" type="ORF">OLEA9_A015800</name>
</gene>
<comment type="similarity">
    <text evidence="6">Belongs to the major facilitator superfamily. Phosphate:H(+) symporter (TC 2.A.1.9) family.</text>
</comment>
<keyword evidence="3 7" id="KW-0812">Transmembrane</keyword>
<dbReference type="Proteomes" id="UP000594638">
    <property type="component" value="Unassembled WGS sequence"/>
</dbReference>
<evidence type="ECO:0000256" key="6">
    <source>
        <dbReference type="ARBA" id="ARBA00044504"/>
    </source>
</evidence>
<dbReference type="Gene3D" id="1.20.1250.20">
    <property type="entry name" value="MFS general substrate transporter like domains"/>
    <property type="match status" value="1"/>
</dbReference>
<comment type="subcellular location">
    <subcellularLocation>
        <location evidence="1">Membrane</location>
        <topology evidence="1">Multi-pass membrane protein</topology>
    </subcellularLocation>
</comment>
<feature type="chain" id="PRO_5035850300" evidence="8">
    <location>
        <begin position="21"/>
        <end position="312"/>
    </location>
</feature>
<dbReference type="InterPro" id="IPR036259">
    <property type="entry name" value="MFS_trans_sf"/>
</dbReference>
<keyword evidence="4 7" id="KW-1133">Transmembrane helix</keyword>
<dbReference type="InterPro" id="IPR000109">
    <property type="entry name" value="POT_fam"/>
</dbReference>
<organism evidence="9 10">
    <name type="scientific">Olea europaea subsp. europaea</name>
    <dbReference type="NCBI Taxonomy" id="158383"/>
    <lineage>
        <taxon>Eukaryota</taxon>
        <taxon>Viridiplantae</taxon>
        <taxon>Streptophyta</taxon>
        <taxon>Embryophyta</taxon>
        <taxon>Tracheophyta</taxon>
        <taxon>Spermatophyta</taxon>
        <taxon>Magnoliopsida</taxon>
        <taxon>eudicotyledons</taxon>
        <taxon>Gunneridae</taxon>
        <taxon>Pentapetalae</taxon>
        <taxon>asterids</taxon>
        <taxon>lamiids</taxon>
        <taxon>Lamiales</taxon>
        <taxon>Oleaceae</taxon>
        <taxon>Oleeae</taxon>
        <taxon>Olea</taxon>
    </lineage>
</organism>
<feature type="transmembrane region" description="Helical" evidence="7">
    <location>
        <begin position="92"/>
        <end position="109"/>
    </location>
</feature>
<dbReference type="GO" id="GO:0022857">
    <property type="term" value="F:transmembrane transporter activity"/>
    <property type="evidence" value="ECO:0007669"/>
    <property type="project" value="InterPro"/>
</dbReference>
<name>A0A8S0UK02_OLEEU</name>
<proteinExistence type="inferred from homology"/>
<feature type="transmembrane region" description="Helical" evidence="7">
    <location>
        <begin position="129"/>
        <end position="151"/>
    </location>
</feature>
<dbReference type="EMBL" id="CACTIH010009037">
    <property type="protein sequence ID" value="CAA3020329.1"/>
    <property type="molecule type" value="Genomic_DNA"/>
</dbReference>
<reference evidence="9 10" key="1">
    <citation type="submission" date="2019-12" db="EMBL/GenBank/DDBJ databases">
        <authorList>
            <person name="Alioto T."/>
            <person name="Alioto T."/>
            <person name="Gomez Garrido J."/>
        </authorList>
    </citation>
    <scope>NUCLEOTIDE SEQUENCE [LARGE SCALE GENOMIC DNA]</scope>
</reference>
<evidence type="ECO:0000256" key="4">
    <source>
        <dbReference type="ARBA" id="ARBA00022989"/>
    </source>
</evidence>
<keyword evidence="5 7" id="KW-0472">Membrane</keyword>
<dbReference type="GO" id="GO:0016020">
    <property type="term" value="C:membrane"/>
    <property type="evidence" value="ECO:0007669"/>
    <property type="project" value="UniProtKB-SubCell"/>
</dbReference>
<dbReference type="Gramene" id="OE9A015800T1">
    <property type="protein sequence ID" value="OE9A015800C1"/>
    <property type="gene ID" value="OE9A015800"/>
</dbReference>
<feature type="transmembrane region" description="Helical" evidence="7">
    <location>
        <begin position="277"/>
        <end position="298"/>
    </location>
</feature>
<evidence type="ECO:0000256" key="8">
    <source>
        <dbReference type="SAM" id="SignalP"/>
    </source>
</evidence>
<evidence type="ECO:0000256" key="2">
    <source>
        <dbReference type="ARBA" id="ARBA00005982"/>
    </source>
</evidence>
<dbReference type="OrthoDB" id="975446at2759"/>
<evidence type="ECO:0000256" key="3">
    <source>
        <dbReference type="ARBA" id="ARBA00022692"/>
    </source>
</evidence>
<evidence type="ECO:0000256" key="7">
    <source>
        <dbReference type="SAM" id="Phobius"/>
    </source>
</evidence>
<feature type="transmembrane region" description="Helical" evidence="7">
    <location>
        <begin position="245"/>
        <end position="265"/>
    </location>
</feature>
<feature type="signal peptide" evidence="8">
    <location>
        <begin position="1"/>
        <end position="20"/>
    </location>
</feature>
<evidence type="ECO:0000313" key="10">
    <source>
        <dbReference type="Proteomes" id="UP000594638"/>
    </source>
</evidence>
<evidence type="ECO:0000256" key="1">
    <source>
        <dbReference type="ARBA" id="ARBA00004141"/>
    </source>
</evidence>
<comment type="caution">
    <text evidence="9">The sequence shown here is derived from an EMBL/GenBank/DDBJ whole genome shotgun (WGS) entry which is preliminary data.</text>
</comment>